<dbReference type="Proteomes" id="UP001190700">
    <property type="component" value="Unassembled WGS sequence"/>
</dbReference>
<gene>
    <name evidence="2" type="ORF">CYMTET_21315</name>
</gene>
<evidence type="ECO:0000313" key="2">
    <source>
        <dbReference type="EMBL" id="KAK3270265.1"/>
    </source>
</evidence>
<sequence length="99" mass="10072">EHAPNSPRPWNFGVGPNDEGSGALVAGTGWEQRPGAHNSVGPTQDMRYLSTLACLDKVPAQAGAPGEPGVPAGAGAGEAGEGNWVNPSSAFMLFIIISF</sequence>
<evidence type="ECO:0000313" key="3">
    <source>
        <dbReference type="Proteomes" id="UP001190700"/>
    </source>
</evidence>
<dbReference type="AlphaFoldDB" id="A0AAE0G2E4"/>
<comment type="caution">
    <text evidence="2">The sequence shown here is derived from an EMBL/GenBank/DDBJ whole genome shotgun (WGS) entry which is preliminary data.</text>
</comment>
<accession>A0AAE0G2E4</accession>
<keyword evidence="3" id="KW-1185">Reference proteome</keyword>
<proteinExistence type="predicted"/>
<name>A0AAE0G2E4_9CHLO</name>
<reference evidence="2 3" key="1">
    <citation type="journal article" date="2015" name="Genome Biol. Evol.">
        <title>Comparative Genomics of a Bacterivorous Green Alga Reveals Evolutionary Causalities and Consequences of Phago-Mixotrophic Mode of Nutrition.</title>
        <authorList>
            <person name="Burns J.A."/>
            <person name="Paasch A."/>
            <person name="Narechania A."/>
            <person name="Kim E."/>
        </authorList>
    </citation>
    <scope>NUCLEOTIDE SEQUENCE [LARGE SCALE GENOMIC DNA]</scope>
    <source>
        <strain evidence="2 3">PLY_AMNH</strain>
    </source>
</reference>
<organism evidence="2 3">
    <name type="scientific">Cymbomonas tetramitiformis</name>
    <dbReference type="NCBI Taxonomy" id="36881"/>
    <lineage>
        <taxon>Eukaryota</taxon>
        <taxon>Viridiplantae</taxon>
        <taxon>Chlorophyta</taxon>
        <taxon>Pyramimonadophyceae</taxon>
        <taxon>Pyramimonadales</taxon>
        <taxon>Pyramimonadaceae</taxon>
        <taxon>Cymbomonas</taxon>
    </lineage>
</organism>
<protein>
    <submittedName>
        <fullName evidence="2">Uncharacterized protein</fullName>
    </submittedName>
</protein>
<feature type="compositionally biased region" description="Low complexity" evidence="1">
    <location>
        <begin position="60"/>
        <end position="71"/>
    </location>
</feature>
<feature type="non-terminal residue" evidence="2">
    <location>
        <position position="1"/>
    </location>
</feature>
<evidence type="ECO:0000256" key="1">
    <source>
        <dbReference type="SAM" id="MobiDB-lite"/>
    </source>
</evidence>
<feature type="region of interest" description="Disordered" evidence="1">
    <location>
        <begin position="1"/>
        <end position="42"/>
    </location>
</feature>
<feature type="region of interest" description="Disordered" evidence="1">
    <location>
        <begin position="60"/>
        <end position="80"/>
    </location>
</feature>
<dbReference type="EMBL" id="LGRX02010495">
    <property type="protein sequence ID" value="KAK3270265.1"/>
    <property type="molecule type" value="Genomic_DNA"/>
</dbReference>